<organism evidence="6 7">
    <name type="scientific">Aduncisulcus paluster</name>
    <dbReference type="NCBI Taxonomy" id="2918883"/>
    <lineage>
        <taxon>Eukaryota</taxon>
        <taxon>Metamonada</taxon>
        <taxon>Carpediemonas-like organisms</taxon>
        <taxon>Aduncisulcus</taxon>
    </lineage>
</organism>
<feature type="coiled-coil region" evidence="4">
    <location>
        <begin position="62"/>
        <end position="96"/>
    </location>
</feature>
<dbReference type="PANTHER" id="PTHR13168">
    <property type="entry name" value="ASSOCIATE OF C-MYC AMY-1"/>
    <property type="match status" value="1"/>
</dbReference>
<comment type="caution">
    <text evidence="6">The sequence shown here is derived from an EMBL/GenBank/DDBJ whole genome shotgun (WGS) entry which is preliminary data.</text>
</comment>
<proteinExistence type="inferred from homology"/>
<evidence type="ECO:0000256" key="2">
    <source>
        <dbReference type="ARBA" id="ARBA00009389"/>
    </source>
</evidence>
<comment type="similarity">
    <text evidence="2">Belongs to the AMY1 family.</text>
</comment>
<dbReference type="EMBL" id="BQXS01000057">
    <property type="protein sequence ID" value="GKT27798.1"/>
    <property type="molecule type" value="Genomic_DNA"/>
</dbReference>
<gene>
    <name evidence="6" type="ORF">ADUPG1_000189</name>
</gene>
<keyword evidence="7" id="KW-1185">Reference proteome</keyword>
<keyword evidence="4" id="KW-0175">Coiled coil</keyword>
<evidence type="ECO:0000256" key="5">
    <source>
        <dbReference type="SAM" id="MobiDB-lite"/>
    </source>
</evidence>
<dbReference type="PANTHER" id="PTHR13168:SF0">
    <property type="entry name" value="C-MYC-BINDING PROTEIN"/>
    <property type="match status" value="1"/>
</dbReference>
<feature type="compositionally biased region" description="Basic residues" evidence="5">
    <location>
        <begin position="108"/>
        <end position="118"/>
    </location>
</feature>
<protein>
    <submittedName>
        <fullName evidence="6">Associate of Myc 1 like protein</fullName>
    </submittedName>
</protein>
<evidence type="ECO:0000313" key="6">
    <source>
        <dbReference type="EMBL" id="GKT27798.1"/>
    </source>
</evidence>
<evidence type="ECO:0000256" key="1">
    <source>
        <dbReference type="ARBA" id="ARBA00004123"/>
    </source>
</evidence>
<feature type="compositionally biased region" description="Basic and acidic residues" evidence="5">
    <location>
        <begin position="140"/>
        <end position="158"/>
    </location>
</feature>
<dbReference type="Proteomes" id="UP001057375">
    <property type="component" value="Unassembled WGS sequence"/>
</dbReference>
<feature type="region of interest" description="Disordered" evidence="5">
    <location>
        <begin position="99"/>
        <end position="174"/>
    </location>
</feature>
<dbReference type="InterPro" id="IPR026060">
    <property type="entry name" value="AMY1"/>
</dbReference>
<evidence type="ECO:0000256" key="4">
    <source>
        <dbReference type="SAM" id="Coils"/>
    </source>
</evidence>
<accession>A0ABQ5K5D1</accession>
<reference evidence="6" key="1">
    <citation type="submission" date="2022-03" db="EMBL/GenBank/DDBJ databases">
        <title>Draft genome sequence of Aduncisulcus paluster, a free-living microaerophilic Fornicata.</title>
        <authorList>
            <person name="Yuyama I."/>
            <person name="Kume K."/>
            <person name="Tamura T."/>
            <person name="Inagaki Y."/>
            <person name="Hashimoto T."/>
        </authorList>
    </citation>
    <scope>NUCLEOTIDE SEQUENCE</scope>
    <source>
        <strain evidence="6">NY0171</strain>
    </source>
</reference>
<sequence>MSEAKKQAFIDYIKSNGVLDQLAKAVVQIYSSAEKPADAMDFIREILSEKKVETTDTLSKKILELSEENSTLKGQVKTLKEDNHHLRVKIATLEKESGLTQLSDDVKGKKRKKVKVRRGSRDEPVHSTPSLRAPALDAIRPSEKESKEEAPVEAKVSEDKEDVIAETGEEDKTE</sequence>
<comment type="subcellular location">
    <subcellularLocation>
        <location evidence="1">Nucleus</location>
    </subcellularLocation>
</comment>
<evidence type="ECO:0000256" key="3">
    <source>
        <dbReference type="ARBA" id="ARBA00023242"/>
    </source>
</evidence>
<keyword evidence="3" id="KW-0539">Nucleus</keyword>
<name>A0ABQ5K5D1_9EUKA</name>
<dbReference type="PRINTS" id="PR02028">
    <property type="entry name" value="CMYCBINDINGP"/>
</dbReference>
<evidence type="ECO:0000313" key="7">
    <source>
        <dbReference type="Proteomes" id="UP001057375"/>
    </source>
</evidence>